<evidence type="ECO:0000259" key="1">
    <source>
        <dbReference type="PROSITE" id="PS50206"/>
    </source>
</evidence>
<sequence length="111" mass="11804">MFSLFKKTATTTLEPARVHELLSSSTIALVDVREPGEFGSERIPGAINVPLSRFADEAHRIPTDKPVVLHCLSGGRSKTALDLCARLGLPIDTHMGGGISAWKAAGLPTAR</sequence>
<proteinExistence type="predicted"/>
<dbReference type="Gene3D" id="3.40.250.10">
    <property type="entry name" value="Rhodanese-like domain"/>
    <property type="match status" value="1"/>
</dbReference>
<feature type="domain" description="Rhodanese" evidence="1">
    <location>
        <begin position="23"/>
        <end position="111"/>
    </location>
</feature>
<organism evidence="2 3">
    <name type="scientific">Alsobacter ponti</name>
    <dbReference type="NCBI Taxonomy" id="2962936"/>
    <lineage>
        <taxon>Bacteria</taxon>
        <taxon>Pseudomonadati</taxon>
        <taxon>Pseudomonadota</taxon>
        <taxon>Alphaproteobacteria</taxon>
        <taxon>Hyphomicrobiales</taxon>
        <taxon>Alsobacteraceae</taxon>
        <taxon>Alsobacter</taxon>
    </lineage>
</organism>
<dbReference type="PANTHER" id="PTHR44086">
    <property type="entry name" value="THIOSULFATE SULFURTRANSFERASE RDL2, MITOCHONDRIAL-RELATED"/>
    <property type="match status" value="1"/>
</dbReference>
<dbReference type="PROSITE" id="PS50206">
    <property type="entry name" value="RHODANESE_3"/>
    <property type="match status" value="1"/>
</dbReference>
<dbReference type="EMBL" id="JANCLU010000013">
    <property type="protein sequence ID" value="MCP8939696.1"/>
    <property type="molecule type" value="Genomic_DNA"/>
</dbReference>
<dbReference type="SMART" id="SM00450">
    <property type="entry name" value="RHOD"/>
    <property type="match status" value="1"/>
</dbReference>
<dbReference type="Pfam" id="PF00581">
    <property type="entry name" value="Rhodanese"/>
    <property type="match status" value="1"/>
</dbReference>
<name>A0ABT1LFG6_9HYPH</name>
<dbReference type="InterPro" id="IPR001763">
    <property type="entry name" value="Rhodanese-like_dom"/>
</dbReference>
<dbReference type="RefSeq" id="WP_254743592.1">
    <property type="nucleotide sequence ID" value="NZ_JANCLU010000013.1"/>
</dbReference>
<keyword evidence="3" id="KW-1185">Reference proteome</keyword>
<reference evidence="2 3" key="1">
    <citation type="submission" date="2022-07" db="EMBL/GenBank/DDBJ databases">
        <authorList>
            <person name="Li W.-J."/>
            <person name="Deng Q.-Q."/>
        </authorList>
    </citation>
    <scope>NUCLEOTIDE SEQUENCE [LARGE SCALE GENOMIC DNA]</scope>
    <source>
        <strain evidence="2 3">SYSU M60028</strain>
    </source>
</reference>
<dbReference type="SUPFAM" id="SSF52821">
    <property type="entry name" value="Rhodanese/Cell cycle control phosphatase"/>
    <property type="match status" value="1"/>
</dbReference>
<accession>A0ABT1LFG6</accession>
<dbReference type="Proteomes" id="UP001205890">
    <property type="component" value="Unassembled WGS sequence"/>
</dbReference>
<comment type="caution">
    <text evidence="2">The sequence shown here is derived from an EMBL/GenBank/DDBJ whole genome shotgun (WGS) entry which is preliminary data.</text>
</comment>
<dbReference type="InterPro" id="IPR036873">
    <property type="entry name" value="Rhodanese-like_dom_sf"/>
</dbReference>
<protein>
    <submittedName>
        <fullName evidence="2">Rhodanese-like domain-containing protein</fullName>
    </submittedName>
</protein>
<evidence type="ECO:0000313" key="3">
    <source>
        <dbReference type="Proteomes" id="UP001205890"/>
    </source>
</evidence>
<dbReference type="CDD" id="cd00158">
    <property type="entry name" value="RHOD"/>
    <property type="match status" value="1"/>
</dbReference>
<dbReference type="PANTHER" id="PTHR44086:SF10">
    <property type="entry name" value="THIOSULFATE SULFURTRANSFERASE_RHODANESE-LIKE DOMAIN-CONTAINING PROTEIN 3"/>
    <property type="match status" value="1"/>
</dbReference>
<gene>
    <name evidence="2" type="ORF">NK718_14300</name>
</gene>
<evidence type="ECO:0000313" key="2">
    <source>
        <dbReference type="EMBL" id="MCP8939696.1"/>
    </source>
</evidence>